<reference evidence="3" key="1">
    <citation type="journal article" date="2017" name="Genome Biol. Evol.">
        <title>The complete genome sequence of the phytopathogenic fungus Sclerotinia sclerotiorum reveals insights into the genome architecture of broad host range pathogens.</title>
        <authorList>
            <person name="Derbyshire M."/>
            <person name="Denton-Giles M."/>
            <person name="Hegedus D."/>
            <person name="Seifbarghy S."/>
            <person name="Rollins J."/>
            <person name="van Kan J."/>
            <person name="Seidl M.F."/>
            <person name="Faino L."/>
            <person name="Mbengue M."/>
            <person name="Navaud O."/>
            <person name="Raffaele S."/>
            <person name="Hammond-Kosack K."/>
            <person name="Heard S."/>
            <person name="Oliver R."/>
        </authorList>
    </citation>
    <scope>NUCLEOTIDE SEQUENCE [LARGE SCALE GENOMIC DNA]</scope>
    <source>
        <strain evidence="3">ATCC 18683 / 1980 / Ss-1</strain>
    </source>
</reference>
<sequence length="159" mass="18228">MFRDPIFSTRTTTPATAISRKRSFIRPEHNRIDENHPNYYYRQHTVNMNIQPLAIGNDPIMEDIKADAANTETLGLRSSVEAELDITSPVRRPTRGHGAGPEDLTSNEKAGFASKSRRGKKLQRERVQKMFKKEKARQEALDTVKPFSFWNVYCATITF</sequence>
<dbReference type="OrthoDB" id="370884at2759"/>
<proteinExistence type="predicted"/>
<evidence type="ECO:0000313" key="2">
    <source>
        <dbReference type="EMBL" id="APA07451.1"/>
    </source>
</evidence>
<dbReference type="AlphaFoldDB" id="A0A1D9PXM9"/>
<accession>A0A1D9PXM9</accession>
<dbReference type="VEuPathDB" id="FungiDB:sscle_03g022210"/>
<protein>
    <submittedName>
        <fullName evidence="2">Uncharacterized protein</fullName>
    </submittedName>
</protein>
<gene>
    <name evidence="2" type="ORF">sscle_03g022210</name>
</gene>
<feature type="region of interest" description="Disordered" evidence="1">
    <location>
        <begin position="85"/>
        <end position="125"/>
    </location>
</feature>
<evidence type="ECO:0000256" key="1">
    <source>
        <dbReference type="SAM" id="MobiDB-lite"/>
    </source>
</evidence>
<evidence type="ECO:0000313" key="3">
    <source>
        <dbReference type="Proteomes" id="UP000177798"/>
    </source>
</evidence>
<dbReference type="EMBL" id="CP017816">
    <property type="protein sequence ID" value="APA07451.1"/>
    <property type="molecule type" value="Genomic_DNA"/>
</dbReference>
<organism evidence="2 3">
    <name type="scientific">Sclerotinia sclerotiorum (strain ATCC 18683 / 1980 / Ss-1)</name>
    <name type="common">White mold</name>
    <name type="synonym">Whetzelinia sclerotiorum</name>
    <dbReference type="NCBI Taxonomy" id="665079"/>
    <lineage>
        <taxon>Eukaryota</taxon>
        <taxon>Fungi</taxon>
        <taxon>Dikarya</taxon>
        <taxon>Ascomycota</taxon>
        <taxon>Pezizomycotina</taxon>
        <taxon>Leotiomycetes</taxon>
        <taxon>Helotiales</taxon>
        <taxon>Sclerotiniaceae</taxon>
        <taxon>Sclerotinia</taxon>
    </lineage>
</organism>
<dbReference type="Proteomes" id="UP000177798">
    <property type="component" value="Chromosome 3"/>
</dbReference>
<name>A0A1D9PXM9_SCLS1</name>